<accession>A0A820QLU8</accession>
<proteinExistence type="predicted"/>
<evidence type="ECO:0000256" key="1">
    <source>
        <dbReference type="SAM" id="MobiDB-lite"/>
    </source>
</evidence>
<organism evidence="2 3">
    <name type="scientific">Adineta steineri</name>
    <dbReference type="NCBI Taxonomy" id="433720"/>
    <lineage>
        <taxon>Eukaryota</taxon>
        <taxon>Metazoa</taxon>
        <taxon>Spiralia</taxon>
        <taxon>Gnathifera</taxon>
        <taxon>Rotifera</taxon>
        <taxon>Eurotatoria</taxon>
        <taxon>Bdelloidea</taxon>
        <taxon>Adinetida</taxon>
        <taxon>Adinetidae</taxon>
        <taxon>Adineta</taxon>
    </lineage>
</organism>
<feature type="compositionally biased region" description="Polar residues" evidence="1">
    <location>
        <begin position="13"/>
        <end position="55"/>
    </location>
</feature>
<dbReference type="Proteomes" id="UP000663881">
    <property type="component" value="Unassembled WGS sequence"/>
</dbReference>
<feature type="non-terminal residue" evidence="2">
    <location>
        <position position="55"/>
    </location>
</feature>
<dbReference type="EMBL" id="CAJOAY010030903">
    <property type="protein sequence ID" value="CAF4422252.1"/>
    <property type="molecule type" value="Genomic_DNA"/>
</dbReference>
<feature type="region of interest" description="Disordered" evidence="1">
    <location>
        <begin position="1"/>
        <end position="55"/>
    </location>
</feature>
<evidence type="ECO:0000313" key="3">
    <source>
        <dbReference type="Proteomes" id="UP000663881"/>
    </source>
</evidence>
<feature type="compositionally biased region" description="Basic and acidic residues" evidence="1">
    <location>
        <begin position="1"/>
        <end position="12"/>
    </location>
</feature>
<comment type="caution">
    <text evidence="2">The sequence shown here is derived from an EMBL/GenBank/DDBJ whole genome shotgun (WGS) entry which is preliminary data.</text>
</comment>
<sequence length="55" mass="6244">MLLGNIRDDMHSNCRTSRSVPQLMPSFSMNDTMISPSFSSSQNFRTPITSQQTMM</sequence>
<name>A0A820QLU8_9BILA</name>
<reference evidence="2" key="1">
    <citation type="submission" date="2021-02" db="EMBL/GenBank/DDBJ databases">
        <authorList>
            <person name="Nowell W R."/>
        </authorList>
    </citation>
    <scope>NUCLEOTIDE SEQUENCE</scope>
</reference>
<gene>
    <name evidence="2" type="ORF">OKA104_LOCUS52588</name>
</gene>
<protein>
    <submittedName>
        <fullName evidence="2">Uncharacterized protein</fullName>
    </submittedName>
</protein>
<dbReference type="AlphaFoldDB" id="A0A820QLU8"/>
<evidence type="ECO:0000313" key="2">
    <source>
        <dbReference type="EMBL" id="CAF4422252.1"/>
    </source>
</evidence>